<feature type="domain" description="Reticulon" evidence="8">
    <location>
        <begin position="207"/>
        <end position="393"/>
    </location>
</feature>
<dbReference type="EMBL" id="JAXQNO010000004">
    <property type="protein sequence ID" value="KAK4799725.1"/>
    <property type="molecule type" value="Genomic_DNA"/>
</dbReference>
<dbReference type="InterPro" id="IPR045064">
    <property type="entry name" value="Reticulon-like"/>
</dbReference>
<feature type="transmembrane region" description="Helical" evidence="6">
    <location>
        <begin position="239"/>
        <end position="259"/>
    </location>
</feature>
<dbReference type="InterPro" id="IPR009548">
    <property type="entry name" value="Prkrip1"/>
</dbReference>
<dbReference type="Proteomes" id="UP001346149">
    <property type="component" value="Unassembled WGS sequence"/>
</dbReference>
<keyword evidence="2 6" id="KW-0812">Transmembrane</keyword>
<protein>
    <recommendedName>
        <fullName evidence="6">Reticulon-like protein</fullName>
    </recommendedName>
</protein>
<evidence type="ECO:0000256" key="2">
    <source>
        <dbReference type="ARBA" id="ARBA00022692"/>
    </source>
</evidence>
<feature type="region of interest" description="Disordered" evidence="7">
    <location>
        <begin position="1"/>
        <end position="69"/>
    </location>
</feature>
<evidence type="ECO:0000256" key="3">
    <source>
        <dbReference type="ARBA" id="ARBA00022824"/>
    </source>
</evidence>
<keyword evidence="3 6" id="KW-0256">Endoplasmic reticulum</keyword>
<keyword evidence="4 6" id="KW-1133">Transmembrane helix</keyword>
<dbReference type="PANTHER" id="PTHR10994">
    <property type="entry name" value="RETICULON"/>
    <property type="match status" value="1"/>
</dbReference>
<evidence type="ECO:0000256" key="1">
    <source>
        <dbReference type="ARBA" id="ARBA00004477"/>
    </source>
</evidence>
<evidence type="ECO:0000256" key="6">
    <source>
        <dbReference type="RuleBase" id="RU363132"/>
    </source>
</evidence>
<feature type="compositionally biased region" description="Basic and acidic residues" evidence="7">
    <location>
        <begin position="25"/>
        <end position="36"/>
    </location>
</feature>
<proteinExistence type="predicted"/>
<keyword evidence="10" id="KW-1185">Reference proteome</keyword>
<sequence>MKNEMTKLDGIIGLSQLVEATTEPRISDQMETKTSDRGGTQKAREKENLDDPPEAGPRPPTAGGGGSNAIVQYTAPALAEEEEELEIKLRRIIENVPVRVNNTSGSSAGSGSSDFHQMRRREQDRLIRMGVDYQKRKEMTEFIQGREERMKAVEDRTAKKLIPLSLSSFHHFCISLKKEPSPGRSAMAKPHDPGRIFVHQALGGGSVADILLWRRWFRSTMLLVLSTIVWDMFERDGYSLLTFLINALLVLVVILFFWAKSASLLNRPLPPIPNLEISEKSITKATNFLLPWINHALFMARDIAVNHNMRLFLQVSIGLCILSFVGSLFSLLTFGYIGIILSLSVPFFYDRYQDHADAMLCVINRFVQAKYLKFEDSILKMIPPPPRKEKKIR</sequence>
<reference evidence="9 10" key="1">
    <citation type="journal article" date="2023" name="Hortic Res">
        <title>Pangenome of water caltrop reveals structural variations and asymmetric subgenome divergence after allopolyploidization.</title>
        <authorList>
            <person name="Zhang X."/>
            <person name="Chen Y."/>
            <person name="Wang L."/>
            <person name="Yuan Y."/>
            <person name="Fang M."/>
            <person name="Shi L."/>
            <person name="Lu R."/>
            <person name="Comes H.P."/>
            <person name="Ma Y."/>
            <person name="Chen Y."/>
            <person name="Huang G."/>
            <person name="Zhou Y."/>
            <person name="Zheng Z."/>
            <person name="Qiu Y."/>
        </authorList>
    </citation>
    <scope>NUCLEOTIDE SEQUENCE [LARGE SCALE GENOMIC DNA]</scope>
    <source>
        <strain evidence="9">F231</strain>
    </source>
</reference>
<evidence type="ECO:0000313" key="10">
    <source>
        <dbReference type="Proteomes" id="UP001346149"/>
    </source>
</evidence>
<name>A0AAN7M5N4_TRANT</name>
<evidence type="ECO:0000256" key="7">
    <source>
        <dbReference type="SAM" id="MobiDB-lite"/>
    </source>
</evidence>
<evidence type="ECO:0000256" key="5">
    <source>
        <dbReference type="ARBA" id="ARBA00023136"/>
    </source>
</evidence>
<dbReference type="GO" id="GO:0009617">
    <property type="term" value="P:response to bacterium"/>
    <property type="evidence" value="ECO:0007669"/>
    <property type="project" value="InterPro"/>
</dbReference>
<dbReference type="PANTHER" id="PTHR10994:SF154">
    <property type="entry name" value="RETICULON-LIKE PROTEIN B11"/>
    <property type="match status" value="1"/>
</dbReference>
<evidence type="ECO:0000259" key="8">
    <source>
        <dbReference type="PROSITE" id="PS50845"/>
    </source>
</evidence>
<comment type="caution">
    <text evidence="9">The sequence shown here is derived from an EMBL/GenBank/DDBJ whole genome shotgun (WGS) entry which is preliminary data.</text>
</comment>
<dbReference type="GO" id="GO:0003725">
    <property type="term" value="F:double-stranded RNA binding"/>
    <property type="evidence" value="ECO:0007669"/>
    <property type="project" value="InterPro"/>
</dbReference>
<gene>
    <name evidence="9" type="ORF">SAY86_025090</name>
</gene>
<keyword evidence="5 6" id="KW-0472">Membrane</keyword>
<comment type="subcellular location">
    <subcellularLocation>
        <location evidence="1 6">Endoplasmic reticulum membrane</location>
        <topology evidence="1 6">Multi-pass membrane protein</topology>
    </subcellularLocation>
</comment>
<dbReference type="Pfam" id="PF02453">
    <property type="entry name" value="Reticulon"/>
    <property type="match status" value="1"/>
</dbReference>
<dbReference type="InterPro" id="IPR003388">
    <property type="entry name" value="Reticulon"/>
</dbReference>
<dbReference type="GO" id="GO:0005789">
    <property type="term" value="C:endoplasmic reticulum membrane"/>
    <property type="evidence" value="ECO:0007669"/>
    <property type="project" value="UniProtKB-SubCell"/>
</dbReference>
<dbReference type="PROSITE" id="PS50845">
    <property type="entry name" value="RETICULON"/>
    <property type="match status" value="1"/>
</dbReference>
<evidence type="ECO:0000256" key="4">
    <source>
        <dbReference type="ARBA" id="ARBA00022989"/>
    </source>
</evidence>
<dbReference type="Pfam" id="PF06658">
    <property type="entry name" value="DUF1168"/>
    <property type="match status" value="1"/>
</dbReference>
<accession>A0AAN7M5N4</accession>
<organism evidence="9 10">
    <name type="scientific">Trapa natans</name>
    <name type="common">Water chestnut</name>
    <dbReference type="NCBI Taxonomy" id="22666"/>
    <lineage>
        <taxon>Eukaryota</taxon>
        <taxon>Viridiplantae</taxon>
        <taxon>Streptophyta</taxon>
        <taxon>Embryophyta</taxon>
        <taxon>Tracheophyta</taxon>
        <taxon>Spermatophyta</taxon>
        <taxon>Magnoliopsida</taxon>
        <taxon>eudicotyledons</taxon>
        <taxon>Gunneridae</taxon>
        <taxon>Pentapetalae</taxon>
        <taxon>rosids</taxon>
        <taxon>malvids</taxon>
        <taxon>Myrtales</taxon>
        <taxon>Lythraceae</taxon>
        <taxon>Trapa</taxon>
    </lineage>
</organism>
<evidence type="ECO:0000313" key="9">
    <source>
        <dbReference type="EMBL" id="KAK4799725.1"/>
    </source>
</evidence>
<feature type="transmembrane region" description="Helical" evidence="6">
    <location>
        <begin position="311"/>
        <end position="341"/>
    </location>
</feature>
<dbReference type="AlphaFoldDB" id="A0AAN7M5N4"/>